<dbReference type="OrthoDB" id="6614653at2759"/>
<dbReference type="InterPro" id="IPR039935">
    <property type="entry name" value="YML079W-like"/>
</dbReference>
<dbReference type="Gene3D" id="2.60.120.10">
    <property type="entry name" value="Jelly Rolls"/>
    <property type="match status" value="1"/>
</dbReference>
<dbReference type="EMBL" id="MU251357">
    <property type="protein sequence ID" value="KAG9239657.1"/>
    <property type="molecule type" value="Genomic_DNA"/>
</dbReference>
<dbReference type="PANTHER" id="PTHR33387">
    <property type="entry name" value="RMLC-LIKE JELLY ROLL FOLD PROTEIN"/>
    <property type="match status" value="1"/>
</dbReference>
<dbReference type="InterPro" id="IPR009327">
    <property type="entry name" value="Cupin_DUF985"/>
</dbReference>
<feature type="region of interest" description="Disordered" evidence="1">
    <location>
        <begin position="45"/>
        <end position="70"/>
    </location>
</feature>
<accession>A0A9P7YUJ0</accession>
<reference evidence="3" key="1">
    <citation type="journal article" date="2021" name="IMA Fungus">
        <title>Genomic characterization of three marine fungi, including Emericellopsis atlantica sp. nov. with signatures of a generalist lifestyle and marine biomass degradation.</title>
        <authorList>
            <person name="Hagestad O.C."/>
            <person name="Hou L."/>
            <person name="Andersen J.H."/>
            <person name="Hansen E.H."/>
            <person name="Altermark B."/>
            <person name="Li C."/>
            <person name="Kuhnert E."/>
            <person name="Cox R.J."/>
            <person name="Crous P.W."/>
            <person name="Spatafora J.W."/>
            <person name="Lail K."/>
            <person name="Amirebrahimi M."/>
            <person name="Lipzen A."/>
            <person name="Pangilinan J."/>
            <person name="Andreopoulos W."/>
            <person name="Hayes R.D."/>
            <person name="Ng V."/>
            <person name="Grigoriev I.V."/>
            <person name="Jackson S.A."/>
            <person name="Sutton T.D.S."/>
            <person name="Dobson A.D.W."/>
            <person name="Rama T."/>
        </authorList>
    </citation>
    <scope>NUCLEOTIDE SEQUENCE</scope>
    <source>
        <strain evidence="3">TRa018bII</strain>
    </source>
</reference>
<dbReference type="Pfam" id="PF06172">
    <property type="entry name" value="Cupin_5"/>
    <property type="match status" value="1"/>
</dbReference>
<protein>
    <submittedName>
        <fullName evidence="3">RmlC-like cupin domain-containing protein</fullName>
    </submittedName>
</protein>
<dbReference type="CDD" id="cd06121">
    <property type="entry name" value="cupin_YML079wp"/>
    <property type="match status" value="1"/>
</dbReference>
<evidence type="ECO:0000256" key="1">
    <source>
        <dbReference type="SAM" id="MobiDB-lite"/>
    </source>
</evidence>
<gene>
    <name evidence="3" type="ORF">BJ875DRAFT_86355</name>
</gene>
<proteinExistence type="predicted"/>
<dbReference type="AlphaFoldDB" id="A0A9P7YUJ0"/>
<comment type="caution">
    <text evidence="3">The sequence shown here is derived from an EMBL/GenBank/DDBJ whole genome shotgun (WGS) entry which is preliminary data.</text>
</comment>
<evidence type="ECO:0000313" key="4">
    <source>
        <dbReference type="Proteomes" id="UP000824998"/>
    </source>
</evidence>
<name>A0A9P7YUJ0_9HELO</name>
<feature type="compositionally biased region" description="Low complexity" evidence="1">
    <location>
        <begin position="1"/>
        <end position="12"/>
    </location>
</feature>
<keyword evidence="4" id="KW-1185">Reference proteome</keyword>
<evidence type="ECO:0000313" key="3">
    <source>
        <dbReference type="EMBL" id="KAG9239657.1"/>
    </source>
</evidence>
<dbReference type="PANTHER" id="PTHR33387:SF3">
    <property type="entry name" value="DUF985 DOMAIN-CONTAINING PROTEIN"/>
    <property type="match status" value="1"/>
</dbReference>
<feature type="region of interest" description="Disordered" evidence="1">
    <location>
        <begin position="1"/>
        <end position="21"/>
    </location>
</feature>
<dbReference type="InterPro" id="IPR014710">
    <property type="entry name" value="RmlC-like_jellyroll"/>
</dbReference>
<evidence type="ECO:0000259" key="2">
    <source>
        <dbReference type="Pfam" id="PF06172"/>
    </source>
</evidence>
<dbReference type="Proteomes" id="UP000824998">
    <property type="component" value="Unassembled WGS sequence"/>
</dbReference>
<dbReference type="InterPro" id="IPR011051">
    <property type="entry name" value="RmlC_Cupin_sf"/>
</dbReference>
<sequence>MASPFRPSFHPSPSTPESPTIQSLITSFNLTPHVEGGFFAETDRSKETIPSPFPSPKSTATSFVPQRPGSNPALRNLSTTIFYLLTPSGPQGGFHRNKGRTVHTLHRGRGRYVVIHADEDGKEKRVESFVVGQNVAKGESLQWIVDGGKYKASFLLPDEEGGEESESGLLISETVVPGFEYCDHDFLSPDGLAELLGQQKAEELDWLLSLLGKPNAMTN</sequence>
<feature type="domain" description="DUF985" evidence="2">
    <location>
        <begin position="22"/>
        <end position="186"/>
    </location>
</feature>
<dbReference type="SUPFAM" id="SSF51182">
    <property type="entry name" value="RmlC-like cupins"/>
    <property type="match status" value="1"/>
</dbReference>
<organism evidence="3 4">
    <name type="scientific">Amylocarpus encephaloides</name>
    <dbReference type="NCBI Taxonomy" id="45428"/>
    <lineage>
        <taxon>Eukaryota</taxon>
        <taxon>Fungi</taxon>
        <taxon>Dikarya</taxon>
        <taxon>Ascomycota</taxon>
        <taxon>Pezizomycotina</taxon>
        <taxon>Leotiomycetes</taxon>
        <taxon>Helotiales</taxon>
        <taxon>Helotiales incertae sedis</taxon>
        <taxon>Amylocarpus</taxon>
    </lineage>
</organism>